<dbReference type="eggNOG" id="COG0745">
    <property type="taxonomic scope" value="Bacteria"/>
</dbReference>
<dbReference type="OrthoDB" id="9793321at2"/>
<dbReference type="InterPro" id="IPR001789">
    <property type="entry name" value="Sig_transdc_resp-reg_receiver"/>
</dbReference>
<evidence type="ECO:0000256" key="7">
    <source>
        <dbReference type="ARBA" id="ARBA00023163"/>
    </source>
</evidence>
<keyword evidence="5" id="KW-0805">Transcription regulation</keyword>
<dbReference type="Pfam" id="PF00072">
    <property type="entry name" value="Response_reg"/>
    <property type="match status" value="1"/>
</dbReference>
<dbReference type="Pfam" id="PF00486">
    <property type="entry name" value="Trans_reg_C"/>
    <property type="match status" value="1"/>
</dbReference>
<feature type="DNA-binding region" description="OmpR/PhoB-type" evidence="9">
    <location>
        <begin position="129"/>
        <end position="228"/>
    </location>
</feature>
<dbReference type="Proteomes" id="UP000002432">
    <property type="component" value="Chromosome"/>
</dbReference>
<protein>
    <submittedName>
        <fullName evidence="12">Two component transcriptional regulator, winged helix family</fullName>
    </submittedName>
</protein>
<dbReference type="Gene3D" id="1.10.10.10">
    <property type="entry name" value="Winged helix-like DNA-binding domain superfamily/Winged helix DNA-binding domain"/>
    <property type="match status" value="1"/>
</dbReference>
<evidence type="ECO:0000256" key="9">
    <source>
        <dbReference type="PROSITE-ProRule" id="PRU01091"/>
    </source>
</evidence>
<keyword evidence="7" id="KW-0804">Transcription</keyword>
<accession>Q1IJV4</accession>
<keyword evidence="2" id="KW-0963">Cytoplasm</keyword>
<feature type="domain" description="OmpR/PhoB-type" evidence="11">
    <location>
        <begin position="129"/>
        <end position="228"/>
    </location>
</feature>
<evidence type="ECO:0000256" key="2">
    <source>
        <dbReference type="ARBA" id="ARBA00022490"/>
    </source>
</evidence>
<evidence type="ECO:0000259" key="10">
    <source>
        <dbReference type="PROSITE" id="PS50110"/>
    </source>
</evidence>
<evidence type="ECO:0000256" key="3">
    <source>
        <dbReference type="ARBA" id="ARBA00022553"/>
    </source>
</evidence>
<dbReference type="GO" id="GO:0006355">
    <property type="term" value="P:regulation of DNA-templated transcription"/>
    <property type="evidence" value="ECO:0007669"/>
    <property type="project" value="InterPro"/>
</dbReference>
<dbReference type="Gene3D" id="3.40.50.2300">
    <property type="match status" value="1"/>
</dbReference>
<dbReference type="InterPro" id="IPR039420">
    <property type="entry name" value="WalR-like"/>
</dbReference>
<dbReference type="CDD" id="cd00383">
    <property type="entry name" value="trans_reg_C"/>
    <property type="match status" value="1"/>
</dbReference>
<dbReference type="InterPro" id="IPR011006">
    <property type="entry name" value="CheY-like_superfamily"/>
</dbReference>
<evidence type="ECO:0000259" key="11">
    <source>
        <dbReference type="PROSITE" id="PS51755"/>
    </source>
</evidence>
<keyword evidence="6 9" id="KW-0238">DNA-binding</keyword>
<dbReference type="SMART" id="SM00448">
    <property type="entry name" value="REC"/>
    <property type="match status" value="1"/>
</dbReference>
<dbReference type="HOGENOM" id="CLU_000445_30_4_0"/>
<evidence type="ECO:0000256" key="6">
    <source>
        <dbReference type="ARBA" id="ARBA00023125"/>
    </source>
</evidence>
<dbReference type="GO" id="GO:0032993">
    <property type="term" value="C:protein-DNA complex"/>
    <property type="evidence" value="ECO:0007669"/>
    <property type="project" value="TreeGrafter"/>
</dbReference>
<dbReference type="GO" id="GO:0005829">
    <property type="term" value="C:cytosol"/>
    <property type="evidence" value="ECO:0007669"/>
    <property type="project" value="TreeGrafter"/>
</dbReference>
<feature type="domain" description="Response regulatory" evidence="10">
    <location>
        <begin position="7"/>
        <end position="120"/>
    </location>
</feature>
<dbReference type="Gene3D" id="6.10.250.690">
    <property type="match status" value="1"/>
</dbReference>
<feature type="modified residue" description="4-aspartylphosphate" evidence="8">
    <location>
        <position position="56"/>
    </location>
</feature>
<evidence type="ECO:0000256" key="8">
    <source>
        <dbReference type="PROSITE-ProRule" id="PRU00169"/>
    </source>
</evidence>
<dbReference type="GO" id="GO:0000156">
    <property type="term" value="F:phosphorelay response regulator activity"/>
    <property type="evidence" value="ECO:0007669"/>
    <property type="project" value="TreeGrafter"/>
</dbReference>
<gene>
    <name evidence="12" type="ordered locus">Acid345_3846</name>
</gene>
<dbReference type="EMBL" id="CP000360">
    <property type="protein sequence ID" value="ABF42846.1"/>
    <property type="molecule type" value="Genomic_DNA"/>
</dbReference>
<reference evidence="12 13" key="1">
    <citation type="journal article" date="2009" name="Appl. Environ. Microbiol.">
        <title>Three genomes from the phylum Acidobacteria provide insight into the lifestyles of these microorganisms in soils.</title>
        <authorList>
            <person name="Ward N.L."/>
            <person name="Challacombe J.F."/>
            <person name="Janssen P.H."/>
            <person name="Henrissat B."/>
            <person name="Coutinho P.M."/>
            <person name="Wu M."/>
            <person name="Xie G."/>
            <person name="Haft D.H."/>
            <person name="Sait M."/>
            <person name="Badger J."/>
            <person name="Barabote R.D."/>
            <person name="Bradley B."/>
            <person name="Brettin T.S."/>
            <person name="Brinkac L.M."/>
            <person name="Bruce D."/>
            <person name="Creasy T."/>
            <person name="Daugherty S.C."/>
            <person name="Davidsen T.M."/>
            <person name="DeBoy R.T."/>
            <person name="Detter J.C."/>
            <person name="Dodson R.J."/>
            <person name="Durkin A.S."/>
            <person name="Ganapathy A."/>
            <person name="Gwinn-Giglio M."/>
            <person name="Han C.S."/>
            <person name="Khouri H."/>
            <person name="Kiss H."/>
            <person name="Kothari S.P."/>
            <person name="Madupu R."/>
            <person name="Nelson K.E."/>
            <person name="Nelson W.C."/>
            <person name="Paulsen I."/>
            <person name="Penn K."/>
            <person name="Ren Q."/>
            <person name="Rosovitz M.J."/>
            <person name="Selengut J.D."/>
            <person name="Shrivastava S."/>
            <person name="Sullivan S.A."/>
            <person name="Tapia R."/>
            <person name="Thompson L.S."/>
            <person name="Watkins K.L."/>
            <person name="Yang Q."/>
            <person name="Yu C."/>
            <person name="Zafar N."/>
            <person name="Zhou L."/>
            <person name="Kuske C.R."/>
        </authorList>
    </citation>
    <scope>NUCLEOTIDE SEQUENCE [LARGE SCALE GENOMIC DNA]</scope>
    <source>
        <strain evidence="12 13">Ellin345</strain>
    </source>
</reference>
<dbReference type="SUPFAM" id="SSF52172">
    <property type="entry name" value="CheY-like"/>
    <property type="match status" value="1"/>
</dbReference>
<keyword evidence="13" id="KW-1185">Reference proteome</keyword>
<dbReference type="InterPro" id="IPR001867">
    <property type="entry name" value="OmpR/PhoB-type_DNA-bd"/>
</dbReference>
<proteinExistence type="predicted"/>
<dbReference type="STRING" id="204669.Acid345_3846"/>
<dbReference type="GO" id="GO:0000976">
    <property type="term" value="F:transcription cis-regulatory region binding"/>
    <property type="evidence" value="ECO:0007669"/>
    <property type="project" value="TreeGrafter"/>
</dbReference>
<dbReference type="InterPro" id="IPR036388">
    <property type="entry name" value="WH-like_DNA-bd_sf"/>
</dbReference>
<evidence type="ECO:0000313" key="13">
    <source>
        <dbReference type="Proteomes" id="UP000002432"/>
    </source>
</evidence>
<dbReference type="SMART" id="SM00862">
    <property type="entry name" value="Trans_reg_C"/>
    <property type="match status" value="1"/>
</dbReference>
<organism evidence="12 13">
    <name type="scientific">Koribacter versatilis (strain Ellin345)</name>
    <dbReference type="NCBI Taxonomy" id="204669"/>
    <lineage>
        <taxon>Bacteria</taxon>
        <taxon>Pseudomonadati</taxon>
        <taxon>Acidobacteriota</taxon>
        <taxon>Terriglobia</taxon>
        <taxon>Terriglobales</taxon>
        <taxon>Candidatus Korobacteraceae</taxon>
        <taxon>Candidatus Korobacter</taxon>
    </lineage>
</organism>
<evidence type="ECO:0000256" key="5">
    <source>
        <dbReference type="ARBA" id="ARBA00023015"/>
    </source>
</evidence>
<dbReference type="PANTHER" id="PTHR48111:SF39">
    <property type="entry name" value="TRANSCRIPTIONAL REGULATORY PROTEIN CPXR"/>
    <property type="match status" value="1"/>
</dbReference>
<dbReference type="RefSeq" id="WP_011524645.1">
    <property type="nucleotide sequence ID" value="NC_008009.1"/>
</dbReference>
<comment type="subcellular location">
    <subcellularLocation>
        <location evidence="1">Cytoplasm</location>
    </subcellularLocation>
</comment>
<evidence type="ECO:0000313" key="12">
    <source>
        <dbReference type="EMBL" id="ABF42846.1"/>
    </source>
</evidence>
<keyword evidence="4" id="KW-0902">Two-component regulatory system</keyword>
<evidence type="ECO:0000256" key="1">
    <source>
        <dbReference type="ARBA" id="ARBA00004496"/>
    </source>
</evidence>
<dbReference type="KEGG" id="aba:Acid345_3846"/>
<dbReference type="PANTHER" id="PTHR48111">
    <property type="entry name" value="REGULATOR OF RPOS"/>
    <property type="match status" value="1"/>
</dbReference>
<sequence>MTIERVSVLLVDDDEELCSLLARAMEREAIEMTAVHDAGSGLHRATTEPWSLVILDVMLPGGNGIETLAKIREKSKIPVIMLTARGEERYRIKGLEVGADDYVAKPFSPRELIARIRAILRRVPDQGVPDVFRVGDLHIDHNKRVVMQEGNPIELTSAEYEVLLVLVRAAGKTVSRDELAEKALGREVAFLDRSIDMHISNLRKKLGAKYGLAERIKSVRGAGYVYNAR</sequence>
<dbReference type="AlphaFoldDB" id="Q1IJV4"/>
<keyword evidence="3 8" id="KW-0597">Phosphoprotein</keyword>
<name>Q1IJV4_KORVE</name>
<evidence type="ECO:0000256" key="4">
    <source>
        <dbReference type="ARBA" id="ARBA00023012"/>
    </source>
</evidence>
<dbReference type="SUPFAM" id="SSF46894">
    <property type="entry name" value="C-terminal effector domain of the bipartite response regulators"/>
    <property type="match status" value="1"/>
</dbReference>
<dbReference type="PROSITE" id="PS51755">
    <property type="entry name" value="OMPR_PHOB"/>
    <property type="match status" value="1"/>
</dbReference>
<dbReference type="EnsemblBacteria" id="ABF42846">
    <property type="protein sequence ID" value="ABF42846"/>
    <property type="gene ID" value="Acid345_3846"/>
</dbReference>
<dbReference type="InterPro" id="IPR016032">
    <property type="entry name" value="Sig_transdc_resp-reg_C-effctor"/>
</dbReference>
<dbReference type="PROSITE" id="PS50110">
    <property type="entry name" value="RESPONSE_REGULATORY"/>
    <property type="match status" value="1"/>
</dbReference>